<keyword evidence="2" id="KW-1133">Transmembrane helix</keyword>
<dbReference type="PANTHER" id="PTHR35043:SF8">
    <property type="entry name" value="DUF4220 DOMAIN-CONTAINING PROTEIN"/>
    <property type="match status" value="1"/>
</dbReference>
<proteinExistence type="predicted"/>
<keyword evidence="2" id="KW-0472">Membrane</keyword>
<keyword evidence="4" id="KW-1185">Reference proteome</keyword>
<comment type="caution">
    <text evidence="3">The sequence shown here is derived from an EMBL/GenBank/DDBJ whole genome shotgun (WGS) entry which is preliminary data.</text>
</comment>
<protein>
    <submittedName>
        <fullName evidence="3">Uncharacterized protein</fullName>
    </submittedName>
</protein>
<dbReference type="EMBL" id="JAOQBH010000003">
    <property type="protein sequence ID" value="KAJ4138603.1"/>
    <property type="molecule type" value="Genomic_DNA"/>
</dbReference>
<feature type="transmembrane region" description="Helical" evidence="2">
    <location>
        <begin position="342"/>
        <end position="364"/>
    </location>
</feature>
<feature type="transmembrane region" description="Helical" evidence="2">
    <location>
        <begin position="319"/>
        <end position="336"/>
    </location>
</feature>
<feature type="region of interest" description="Disordered" evidence="1">
    <location>
        <begin position="171"/>
        <end position="239"/>
    </location>
</feature>
<gene>
    <name evidence="3" type="ORF">NW768_002453</name>
</gene>
<feature type="transmembrane region" description="Helical" evidence="2">
    <location>
        <begin position="468"/>
        <end position="490"/>
    </location>
</feature>
<feature type="transmembrane region" description="Helical" evidence="2">
    <location>
        <begin position="26"/>
        <end position="46"/>
    </location>
</feature>
<evidence type="ECO:0000256" key="2">
    <source>
        <dbReference type="SAM" id="Phobius"/>
    </source>
</evidence>
<feature type="compositionally biased region" description="Polar residues" evidence="1">
    <location>
        <begin position="185"/>
        <end position="228"/>
    </location>
</feature>
<evidence type="ECO:0000256" key="1">
    <source>
        <dbReference type="SAM" id="MobiDB-lite"/>
    </source>
</evidence>
<feature type="transmembrane region" description="Helical" evidence="2">
    <location>
        <begin position="433"/>
        <end position="456"/>
    </location>
</feature>
<dbReference type="PANTHER" id="PTHR35043">
    <property type="entry name" value="TRANSCRIPTION FACTOR DOMAIN-CONTAINING PROTEIN"/>
    <property type="match status" value="1"/>
</dbReference>
<feature type="compositionally biased region" description="Acidic residues" evidence="1">
    <location>
        <begin position="171"/>
        <end position="182"/>
    </location>
</feature>
<name>A0ABQ8RNX9_FUSEQ</name>
<organism evidence="3 4">
    <name type="scientific">Fusarium equiseti</name>
    <name type="common">Fusarium scirpi</name>
    <dbReference type="NCBI Taxonomy" id="61235"/>
    <lineage>
        <taxon>Eukaryota</taxon>
        <taxon>Fungi</taxon>
        <taxon>Dikarya</taxon>
        <taxon>Ascomycota</taxon>
        <taxon>Pezizomycotina</taxon>
        <taxon>Sordariomycetes</taxon>
        <taxon>Hypocreomycetidae</taxon>
        <taxon>Hypocreales</taxon>
        <taxon>Nectriaceae</taxon>
        <taxon>Fusarium</taxon>
        <taxon>Fusarium incarnatum-equiseti species complex</taxon>
    </lineage>
</organism>
<reference evidence="3" key="1">
    <citation type="submission" date="2022-09" db="EMBL/GenBank/DDBJ databases">
        <title>Fusarium specimens isolated from Avocado Roots.</title>
        <authorList>
            <person name="Stajich J."/>
            <person name="Roper C."/>
            <person name="Heimlech-Rivalta G."/>
        </authorList>
    </citation>
    <scope>NUCLEOTIDE SEQUENCE</scope>
    <source>
        <strain evidence="3">CF00095</strain>
    </source>
</reference>
<keyword evidence="2" id="KW-0812">Transmembrane</keyword>
<accession>A0ABQ8RNX9</accession>
<evidence type="ECO:0000313" key="4">
    <source>
        <dbReference type="Proteomes" id="UP001152024"/>
    </source>
</evidence>
<sequence>MATENATVEDVVGWQSGPKDRGTVTLIWGCVTTIFACSWTILHLNVPALNDFTWTKLLRKAKWMAITIVFPEFILSKAICDLRLALQELCEFDDYLRSKGDKLKWTTQYEMFGNVTKNEWNWRVQYPRHAKWLYRLFFLKPPRESDGKGPSPSNETEGEVVEMELNVLNNNEEEQEQEEGEGETYNPQNSTAGSDQNLEAQGGNPSSSDRGRETPSSNRTSRLSSRATGSPRPQRPFTLEKTTQAWTIVHSYFAQMGGLVYIDRWYTYTTTRSYLVLTASKLTLRYGWDESDPHPLQHLILGREDIEDKSKADSFVKSIAVLQIAWLVLNVIARAIKKLPITQIEMATIAFAVMAIFTYAMNWWKPKDVSRPIRLVSDYYGSSDLSDIQTVDLMQSFMTRLRRPHRAAQQSRDIPDIQRVPNDLVWMEGQIPLFYHLLGISSLGFGSLHCIAWNFQFPTRTELICWRVASLLSAALPGIALGLSMIVGYLRTDYLARKRIDLLLHKLQPLERVTEEWWNYLISPKFNQWNKEIQVAFMAMPKDPNTNWEAEPPQEIVESLKTSEEGINRSQFHSILSTELLRFHNIWQHRHSKEAHDLEFEELWRLVCDWTENYYGVHSDEHDFREFWRAYESFLEEKLRIPPQDRFETSCVDTILKAYEEVNPKVERLESRFDLAMKIVEGLNVCSGIIYIACRLITIVLLFTCLRAAPSGVYQVVQWTIYIPGIS</sequence>
<dbReference type="Proteomes" id="UP001152024">
    <property type="component" value="Unassembled WGS sequence"/>
</dbReference>
<feature type="transmembrane region" description="Helical" evidence="2">
    <location>
        <begin position="682"/>
        <end position="703"/>
    </location>
</feature>
<evidence type="ECO:0000313" key="3">
    <source>
        <dbReference type="EMBL" id="KAJ4138603.1"/>
    </source>
</evidence>